<keyword evidence="3" id="KW-1185">Reference proteome</keyword>
<dbReference type="SUPFAM" id="SSF51658">
    <property type="entry name" value="Xylose isomerase-like"/>
    <property type="match status" value="1"/>
</dbReference>
<dbReference type="InterPro" id="IPR013022">
    <property type="entry name" value="Xyl_isomerase-like_TIM-brl"/>
</dbReference>
<gene>
    <name evidence="2" type="ORF">FYJ85_19820</name>
</gene>
<evidence type="ECO:0000259" key="1">
    <source>
        <dbReference type="Pfam" id="PF01261"/>
    </source>
</evidence>
<reference evidence="2 3" key="1">
    <citation type="submission" date="2019-08" db="EMBL/GenBank/DDBJ databases">
        <title>In-depth cultivation of the pig gut microbiome towards novel bacterial diversity and tailored functional studies.</title>
        <authorList>
            <person name="Wylensek D."/>
            <person name="Hitch T.C.A."/>
            <person name="Clavel T."/>
        </authorList>
    </citation>
    <scope>NUCLEOTIDE SEQUENCE [LARGE SCALE GENOMIC DNA]</scope>
    <source>
        <strain evidence="2 3">BBE-744-WT-12</strain>
    </source>
</reference>
<protein>
    <submittedName>
        <fullName evidence="2">Sugar phosphate isomerase/epimerase</fullName>
    </submittedName>
</protein>
<comment type="caution">
    <text evidence="2">The sequence shown here is derived from an EMBL/GenBank/DDBJ whole genome shotgun (WGS) entry which is preliminary data.</text>
</comment>
<dbReference type="RefSeq" id="WP_106052628.1">
    <property type="nucleotide sequence ID" value="NZ_CALXOB010000059.1"/>
</dbReference>
<dbReference type="Pfam" id="PF01261">
    <property type="entry name" value="AP_endonuc_2"/>
    <property type="match status" value="1"/>
</dbReference>
<proteinExistence type="predicted"/>
<evidence type="ECO:0000313" key="3">
    <source>
        <dbReference type="Proteomes" id="UP000435649"/>
    </source>
</evidence>
<accession>A0A844G630</accession>
<evidence type="ECO:0000313" key="2">
    <source>
        <dbReference type="EMBL" id="MST99277.1"/>
    </source>
</evidence>
<dbReference type="EMBL" id="VUNS01000033">
    <property type="protein sequence ID" value="MST99277.1"/>
    <property type="molecule type" value="Genomic_DNA"/>
</dbReference>
<dbReference type="InterPro" id="IPR050312">
    <property type="entry name" value="IolE/XylAMocC-like"/>
</dbReference>
<sequence>MTRDLAVQLYSLRQMAEKDFDAVLKTVADIGFKAVEPAGFWNMTPEEFLKRINDLGLKLYSSHSPWAKPDNLEETIDIAGRLGLDRVVCGYGPEDYKDLDAIKRTAETTSMMQEKLEKAGLMLFQHNHNWEFERIDGRLKYEIYAELCPKVKFQLDAFWSTNFGTEDPVEMMKLFSDRVVALHMKDGILHQGAEELKITNGIYDRKVDLLPLGEGDLPIPAIVAATPDRVNNIVVELDYCRVEMVEALKRSYKYMTSNGLALGNK</sequence>
<dbReference type="GO" id="GO:0016853">
    <property type="term" value="F:isomerase activity"/>
    <property type="evidence" value="ECO:0007669"/>
    <property type="project" value="UniProtKB-KW"/>
</dbReference>
<dbReference type="Gene3D" id="3.20.20.150">
    <property type="entry name" value="Divalent-metal-dependent TIM barrel enzymes"/>
    <property type="match status" value="1"/>
</dbReference>
<organism evidence="2 3">
    <name type="scientific">Victivallis lenta</name>
    <dbReference type="NCBI Taxonomy" id="2606640"/>
    <lineage>
        <taxon>Bacteria</taxon>
        <taxon>Pseudomonadati</taxon>
        <taxon>Lentisphaerota</taxon>
        <taxon>Lentisphaeria</taxon>
        <taxon>Victivallales</taxon>
        <taxon>Victivallaceae</taxon>
        <taxon>Victivallis</taxon>
    </lineage>
</organism>
<feature type="domain" description="Xylose isomerase-like TIM barrel" evidence="1">
    <location>
        <begin position="25"/>
        <end position="225"/>
    </location>
</feature>
<dbReference type="Proteomes" id="UP000435649">
    <property type="component" value="Unassembled WGS sequence"/>
</dbReference>
<dbReference type="InterPro" id="IPR036237">
    <property type="entry name" value="Xyl_isomerase-like_sf"/>
</dbReference>
<keyword evidence="2" id="KW-0413">Isomerase</keyword>
<dbReference type="AlphaFoldDB" id="A0A844G630"/>
<name>A0A844G630_9BACT</name>
<dbReference type="PANTHER" id="PTHR12110:SF41">
    <property type="entry name" value="INOSOSE DEHYDRATASE"/>
    <property type="match status" value="1"/>
</dbReference>
<dbReference type="PANTHER" id="PTHR12110">
    <property type="entry name" value="HYDROXYPYRUVATE ISOMERASE"/>
    <property type="match status" value="1"/>
</dbReference>